<sequence>MYQSYDIIIIGTGAGGGTLAYALKDSGAKVLLVERGDYLPREPENWDTRAVFAEKRYKPEEKWYDDSGQPFAPGVHYVVGGNTKVYGAVLLRLREQDFEEIVHEGGISPAWPVSYQAFEPYYTKAEELFFVHGKVGEDPTEPPRSKAFPFPEVPHEPTIEQLAAKLRDQGLRPFSLPVGIDLREGGRCVRCKTCDGFPCKLGAKADAEVCGVEAALQSPHVELMTRTFAQRILTDPSGRRAVAVELVRDGERFTVHGGTIVVASGAVNSAALLLRSDSTAHPDGLANQSGLVGRNYMVHNSTFLMAVHPIWQNATSFQKTLSVNDYYFGKNDFPYPMGNLQMLGKLQADMLKAQKPFVPKPILGRIADRSVDFYLTSEDLPDPENRVTLGANGRIQIRWKPNNLVAHRQLVQETKRMLRRAGYPLILTQKMGIETNSHMCGTARFGTDPATSVLDPYCQAHTVQNLYVVDSSFFPSSAAVNPALTIAAQALRVADHLMQKSEFTNEKIEYCET</sequence>
<evidence type="ECO:0000313" key="8">
    <source>
        <dbReference type="Proteomes" id="UP000271031"/>
    </source>
</evidence>
<dbReference type="Pfam" id="PF05199">
    <property type="entry name" value="GMC_oxred_C"/>
    <property type="match status" value="1"/>
</dbReference>
<dbReference type="Gene3D" id="3.50.50.60">
    <property type="entry name" value="FAD/NAD(P)-binding domain"/>
    <property type="match status" value="2"/>
</dbReference>
<dbReference type="GO" id="GO:0050660">
    <property type="term" value="F:flavin adenine dinucleotide binding"/>
    <property type="evidence" value="ECO:0007669"/>
    <property type="project" value="InterPro"/>
</dbReference>
<organism evidence="7 8">
    <name type="scientific">Brevibacillus fluminis</name>
    <dbReference type="NCBI Taxonomy" id="511487"/>
    <lineage>
        <taxon>Bacteria</taxon>
        <taxon>Bacillati</taxon>
        <taxon>Bacillota</taxon>
        <taxon>Bacilli</taxon>
        <taxon>Bacillales</taxon>
        <taxon>Paenibacillaceae</taxon>
        <taxon>Brevibacillus</taxon>
    </lineage>
</organism>
<dbReference type="PANTHER" id="PTHR46056:SF12">
    <property type="entry name" value="LONG-CHAIN-ALCOHOL OXIDASE"/>
    <property type="match status" value="1"/>
</dbReference>
<feature type="domain" description="Glucose-methanol-choline oxidoreductase C-terminal" evidence="6">
    <location>
        <begin position="394"/>
        <end position="490"/>
    </location>
</feature>
<evidence type="ECO:0000256" key="3">
    <source>
        <dbReference type="ARBA" id="ARBA00022827"/>
    </source>
</evidence>
<dbReference type="InterPro" id="IPR007867">
    <property type="entry name" value="GMC_OxRtase_C"/>
</dbReference>
<dbReference type="InterPro" id="IPR000172">
    <property type="entry name" value="GMC_OxRdtase_N"/>
</dbReference>
<dbReference type="PANTHER" id="PTHR46056">
    <property type="entry name" value="LONG-CHAIN-ALCOHOL OXIDASE"/>
    <property type="match status" value="1"/>
</dbReference>
<dbReference type="GO" id="GO:0016614">
    <property type="term" value="F:oxidoreductase activity, acting on CH-OH group of donors"/>
    <property type="evidence" value="ECO:0007669"/>
    <property type="project" value="InterPro"/>
</dbReference>
<feature type="domain" description="Glucose-methanol-choline oxidoreductase N-terminal" evidence="5">
    <location>
        <begin position="77"/>
        <end position="299"/>
    </location>
</feature>
<comment type="similarity">
    <text evidence="1">Belongs to the GMC oxidoreductase family.</text>
</comment>
<protein>
    <submittedName>
        <fullName evidence="7">GMC family oxidoreductase</fullName>
    </submittedName>
</protein>
<dbReference type="Proteomes" id="UP000271031">
    <property type="component" value="Unassembled WGS sequence"/>
</dbReference>
<dbReference type="RefSeq" id="WP_122917349.1">
    <property type="nucleotide sequence ID" value="NZ_RHHQ01000007.1"/>
</dbReference>
<name>A0A3M8DQM6_9BACL</name>
<dbReference type="Pfam" id="PF00732">
    <property type="entry name" value="GMC_oxred_N"/>
    <property type="match status" value="1"/>
</dbReference>
<evidence type="ECO:0000256" key="4">
    <source>
        <dbReference type="ARBA" id="ARBA00023002"/>
    </source>
</evidence>
<evidence type="ECO:0000313" key="7">
    <source>
        <dbReference type="EMBL" id="RNB90423.1"/>
    </source>
</evidence>
<keyword evidence="8" id="KW-1185">Reference proteome</keyword>
<evidence type="ECO:0000259" key="5">
    <source>
        <dbReference type="Pfam" id="PF00732"/>
    </source>
</evidence>
<gene>
    <name evidence="7" type="ORF">EDM56_07890</name>
</gene>
<reference evidence="7 8" key="1">
    <citation type="submission" date="2018-10" db="EMBL/GenBank/DDBJ databases">
        <title>Phylogenomics of Brevibacillus.</title>
        <authorList>
            <person name="Dunlap C."/>
        </authorList>
    </citation>
    <scope>NUCLEOTIDE SEQUENCE [LARGE SCALE GENOMIC DNA]</scope>
    <source>
        <strain evidence="7 8">JCM 15716</strain>
    </source>
</reference>
<keyword evidence="3" id="KW-0274">FAD</keyword>
<dbReference type="SUPFAM" id="SSF51905">
    <property type="entry name" value="FAD/NAD(P)-binding domain"/>
    <property type="match status" value="1"/>
</dbReference>
<dbReference type="AlphaFoldDB" id="A0A3M8DQM6"/>
<evidence type="ECO:0000256" key="2">
    <source>
        <dbReference type="ARBA" id="ARBA00022630"/>
    </source>
</evidence>
<dbReference type="InterPro" id="IPR036188">
    <property type="entry name" value="FAD/NAD-bd_sf"/>
</dbReference>
<dbReference type="EMBL" id="RHHQ01000007">
    <property type="protein sequence ID" value="RNB90423.1"/>
    <property type="molecule type" value="Genomic_DNA"/>
</dbReference>
<proteinExistence type="inferred from homology"/>
<evidence type="ECO:0000256" key="1">
    <source>
        <dbReference type="ARBA" id="ARBA00010790"/>
    </source>
</evidence>
<comment type="caution">
    <text evidence="7">The sequence shown here is derived from an EMBL/GenBank/DDBJ whole genome shotgun (WGS) entry which is preliminary data.</text>
</comment>
<keyword evidence="2" id="KW-0285">Flavoprotein</keyword>
<accession>A0A3M8DQM6</accession>
<keyword evidence="4" id="KW-0560">Oxidoreductase</keyword>
<dbReference type="OrthoDB" id="9787779at2"/>
<evidence type="ECO:0000259" key="6">
    <source>
        <dbReference type="Pfam" id="PF05199"/>
    </source>
</evidence>